<sequence length="86" mass="9554">MNGSIGADFREADTPERRYRQKVQSLRNQASNIRNTAKAIRAQNTGNLNYGVPVLLNNIDDRAEALAQEIEALIRATQAQFGGRPQ</sequence>
<evidence type="ECO:0000256" key="1">
    <source>
        <dbReference type="SAM" id="MobiDB-lite"/>
    </source>
</evidence>
<evidence type="ECO:0000313" key="2">
    <source>
        <dbReference type="EMBL" id="UCR90860.1"/>
    </source>
</evidence>
<protein>
    <submittedName>
        <fullName evidence="2">Uncharacterized protein</fullName>
    </submittedName>
</protein>
<dbReference type="Proteomes" id="UP000827707">
    <property type="component" value="Segment"/>
</dbReference>
<name>A0AAN0KMI7_9CAUD</name>
<reference evidence="3" key="1">
    <citation type="journal article" date="2024" name="Viruses">
        <title>New Genera and Species of Caulobacter and Brevundimonas Bacteriophages Provide Insights into Phage Genome Evolution.</title>
        <authorList>
            <person name="Ely B."/>
            <person name="Hils M."/>
            <person name="Clarke A."/>
            <person name="Albert M."/>
            <person name="Holness N."/>
            <person name="Lenski J."/>
            <person name="Mohammadi T."/>
        </authorList>
    </citation>
    <scope>NUCLEOTIDE SEQUENCE [LARGE SCALE GENOMIC DNA]</scope>
</reference>
<evidence type="ECO:0000313" key="3">
    <source>
        <dbReference type="Proteomes" id="UP000827707"/>
    </source>
</evidence>
<dbReference type="EMBL" id="OK319016">
    <property type="protein sequence ID" value="UCR90860.1"/>
    <property type="molecule type" value="Genomic_DNA"/>
</dbReference>
<proteinExistence type="predicted"/>
<keyword evidence="3" id="KW-1185">Reference proteome</keyword>
<feature type="compositionally biased region" description="Basic and acidic residues" evidence="1">
    <location>
        <begin position="8"/>
        <end position="18"/>
    </location>
</feature>
<accession>A0AAN0KMI7</accession>
<feature type="region of interest" description="Disordered" evidence="1">
    <location>
        <begin position="1"/>
        <end position="27"/>
    </location>
</feature>
<organism evidence="2 3">
    <name type="scientific">Brevundimonas phage AA</name>
    <dbReference type="NCBI Taxonomy" id="2880937"/>
    <lineage>
        <taxon>Viruses</taxon>
        <taxon>Duplodnaviria</taxon>
        <taxon>Heunggongvirae</taxon>
        <taxon>Uroviricota</taxon>
        <taxon>Caudoviricetes</taxon>
        <taxon>Autographivirales</taxon>
        <taxon>Autonotataviridae</taxon>
        <taxon>Conareevirus</taxon>
        <taxon>Conareevirus doublea</taxon>
    </lineage>
</organism>